<keyword evidence="1" id="KW-0806">Transcription termination</keyword>
<dbReference type="PROSITE" id="PS51856">
    <property type="entry name" value="RHO_RNA_BD"/>
    <property type="match status" value="1"/>
</dbReference>
<dbReference type="GO" id="GO:0008186">
    <property type="term" value="F:ATP-dependent activity, acting on RNA"/>
    <property type="evidence" value="ECO:0007669"/>
    <property type="project" value="InterPro"/>
</dbReference>
<dbReference type="Pfam" id="PF07497">
    <property type="entry name" value="Rho_RNA_bind"/>
    <property type="match status" value="1"/>
</dbReference>
<gene>
    <name evidence="10" type="ORF">MNBD_GAMMA19-1392</name>
</gene>
<keyword evidence="6" id="KW-0694">RNA-binding</keyword>
<dbReference type="SMART" id="SM00382">
    <property type="entry name" value="AAA"/>
    <property type="match status" value="1"/>
</dbReference>
<dbReference type="HAMAP" id="MF_01884">
    <property type="entry name" value="Rho"/>
    <property type="match status" value="1"/>
</dbReference>
<evidence type="ECO:0000313" key="10">
    <source>
        <dbReference type="EMBL" id="VAW94349.1"/>
    </source>
</evidence>
<dbReference type="GO" id="GO:0005524">
    <property type="term" value="F:ATP binding"/>
    <property type="evidence" value="ECO:0007669"/>
    <property type="project" value="UniProtKB-KW"/>
</dbReference>
<protein>
    <submittedName>
        <fullName evidence="10">Transcription termination factor Rho</fullName>
    </submittedName>
</protein>
<dbReference type="GO" id="GO:0016787">
    <property type="term" value="F:hydrolase activity"/>
    <property type="evidence" value="ECO:0007669"/>
    <property type="project" value="UniProtKB-KW"/>
</dbReference>
<dbReference type="EMBL" id="UOFV01000016">
    <property type="protein sequence ID" value="VAW94349.1"/>
    <property type="molecule type" value="Genomic_DNA"/>
</dbReference>
<dbReference type="InterPro" id="IPR004665">
    <property type="entry name" value="Term_rho"/>
</dbReference>
<dbReference type="InterPro" id="IPR000194">
    <property type="entry name" value="ATPase_F1/V1/A1_a/bsu_nucl-bd"/>
</dbReference>
<dbReference type="GO" id="GO:0006353">
    <property type="term" value="P:DNA-templated transcription termination"/>
    <property type="evidence" value="ECO:0007669"/>
    <property type="project" value="UniProtKB-KW"/>
</dbReference>
<dbReference type="NCBIfam" id="NF006886">
    <property type="entry name" value="PRK09376.1"/>
    <property type="match status" value="1"/>
</dbReference>
<dbReference type="InterPro" id="IPR027417">
    <property type="entry name" value="P-loop_NTPase"/>
</dbReference>
<evidence type="ECO:0000256" key="5">
    <source>
        <dbReference type="ARBA" id="ARBA00022840"/>
    </source>
</evidence>
<dbReference type="Pfam" id="PF07498">
    <property type="entry name" value="Rho_N"/>
    <property type="match status" value="1"/>
</dbReference>
<dbReference type="InterPro" id="IPR041703">
    <property type="entry name" value="Rho_factor_ATP-bd"/>
</dbReference>
<evidence type="ECO:0000256" key="1">
    <source>
        <dbReference type="ARBA" id="ARBA00022472"/>
    </source>
</evidence>
<dbReference type="SUPFAM" id="SSF68912">
    <property type="entry name" value="Rho N-terminal domain-like"/>
    <property type="match status" value="1"/>
</dbReference>
<dbReference type="SUPFAM" id="SSF50249">
    <property type="entry name" value="Nucleic acid-binding proteins"/>
    <property type="match status" value="1"/>
</dbReference>
<dbReference type="Gene3D" id="2.40.50.140">
    <property type="entry name" value="Nucleic acid-binding proteins"/>
    <property type="match status" value="1"/>
</dbReference>
<feature type="domain" description="Rho RNA-BD" evidence="9">
    <location>
        <begin position="71"/>
        <end position="146"/>
    </location>
</feature>
<evidence type="ECO:0000256" key="7">
    <source>
        <dbReference type="ARBA" id="ARBA00023015"/>
    </source>
</evidence>
<evidence type="ECO:0000259" key="9">
    <source>
        <dbReference type="PROSITE" id="PS51856"/>
    </source>
</evidence>
<name>A0A3B1A807_9ZZZZ</name>
<dbReference type="CDD" id="cd04459">
    <property type="entry name" value="Rho_CSD"/>
    <property type="match status" value="1"/>
</dbReference>
<keyword evidence="3" id="KW-0378">Hydrolase</keyword>
<dbReference type="Gene3D" id="3.40.50.300">
    <property type="entry name" value="P-loop containing nucleotide triphosphate hydrolases"/>
    <property type="match status" value="1"/>
</dbReference>
<dbReference type="SMART" id="SM00357">
    <property type="entry name" value="CSP"/>
    <property type="match status" value="1"/>
</dbReference>
<dbReference type="Gene3D" id="1.10.720.10">
    <property type="match status" value="1"/>
</dbReference>
<evidence type="ECO:0000256" key="4">
    <source>
        <dbReference type="ARBA" id="ARBA00022806"/>
    </source>
</evidence>
<keyword evidence="7" id="KW-0805">Transcription regulation</keyword>
<dbReference type="FunFam" id="3.40.50.300:FF:000072">
    <property type="entry name" value="Transcription termination factor Rho"/>
    <property type="match status" value="1"/>
</dbReference>
<dbReference type="GO" id="GO:0004386">
    <property type="term" value="F:helicase activity"/>
    <property type="evidence" value="ECO:0007669"/>
    <property type="project" value="UniProtKB-KW"/>
</dbReference>
<dbReference type="InterPro" id="IPR011129">
    <property type="entry name" value="CSD"/>
</dbReference>
<sequence length="441" mass="49123">MPDHGAGESPKFYPLNYSSDPMPMNLTELKQKTASELTELAQSTGVEGMARARKQDIIFALLKAHAKNGEDIYGDGVLEILQDGFGFLRSADSSYLAGPDDIYVSPSQIRRFSLRTGDTISGKIRPPKDGERYFALLKVGEINFDRPENAKNKVPFENLTPLFANERLTLEIGNGSTEDLTARVIDMAAPVGKGQRGLIVSPPKSGKTMMLQYIAQSIAANHPECILIVLLIDERPEEVTEMARSVRGEVVSSTFDEPASRHVQVAEMVIEKAKRLVEHKKDVVILLDSITRLARAYNTVIPSSGKVLTGGVDANALHRPKRFFGAARNIEEGGSLTILATALVDTGSRMDDVIYEEFKGTGNMEVHLDRRIAEKRIYPAIDINRSGTRREERLTKPDELQKIWILRKLLHPMDELAAIEFLLDRLKDTKVNTEFYASMKR</sequence>
<dbReference type="GO" id="GO:0003723">
    <property type="term" value="F:RNA binding"/>
    <property type="evidence" value="ECO:0007669"/>
    <property type="project" value="UniProtKB-KW"/>
</dbReference>
<evidence type="ECO:0000256" key="8">
    <source>
        <dbReference type="ARBA" id="ARBA00023163"/>
    </source>
</evidence>
<evidence type="ECO:0000256" key="3">
    <source>
        <dbReference type="ARBA" id="ARBA00022801"/>
    </source>
</evidence>
<dbReference type="PANTHER" id="PTHR46425:SF1">
    <property type="entry name" value="TRANSCRIPTION TERMINATION FACTOR RHO"/>
    <property type="match status" value="1"/>
</dbReference>
<dbReference type="InterPro" id="IPR012340">
    <property type="entry name" value="NA-bd_OB-fold"/>
</dbReference>
<evidence type="ECO:0000256" key="2">
    <source>
        <dbReference type="ARBA" id="ARBA00022741"/>
    </source>
</evidence>
<organism evidence="10">
    <name type="scientific">hydrothermal vent metagenome</name>
    <dbReference type="NCBI Taxonomy" id="652676"/>
    <lineage>
        <taxon>unclassified sequences</taxon>
        <taxon>metagenomes</taxon>
        <taxon>ecological metagenomes</taxon>
    </lineage>
</organism>
<dbReference type="NCBIfam" id="TIGR00767">
    <property type="entry name" value="rho"/>
    <property type="match status" value="1"/>
</dbReference>
<dbReference type="FunFam" id="2.40.50.140:FF:000010">
    <property type="entry name" value="Transcription termination factor Rho"/>
    <property type="match status" value="1"/>
</dbReference>
<dbReference type="Pfam" id="PF00006">
    <property type="entry name" value="ATP-synt_ab"/>
    <property type="match status" value="1"/>
</dbReference>
<keyword evidence="2" id="KW-0547">Nucleotide-binding</keyword>
<keyword evidence="5" id="KW-0067">ATP-binding</keyword>
<dbReference type="InterPro" id="IPR011112">
    <property type="entry name" value="Rho-like_N"/>
</dbReference>
<keyword evidence="8" id="KW-0804">Transcription</keyword>
<dbReference type="CDD" id="cd01128">
    <property type="entry name" value="rho_factor_C"/>
    <property type="match status" value="1"/>
</dbReference>
<dbReference type="InterPro" id="IPR036269">
    <property type="entry name" value="Rho_N_sf"/>
</dbReference>
<dbReference type="PANTHER" id="PTHR46425">
    <property type="entry name" value="TRANSCRIPTION TERMINATION FACTOR RHO"/>
    <property type="match status" value="1"/>
</dbReference>
<evidence type="ECO:0000256" key="6">
    <source>
        <dbReference type="ARBA" id="ARBA00022884"/>
    </source>
</evidence>
<keyword evidence="4" id="KW-0347">Helicase</keyword>
<dbReference type="InterPro" id="IPR003593">
    <property type="entry name" value="AAA+_ATPase"/>
</dbReference>
<accession>A0A3B1A807</accession>
<dbReference type="SUPFAM" id="SSF52540">
    <property type="entry name" value="P-loop containing nucleoside triphosphate hydrolases"/>
    <property type="match status" value="1"/>
</dbReference>
<dbReference type="AlphaFoldDB" id="A0A3B1A807"/>
<dbReference type="SMART" id="SM00959">
    <property type="entry name" value="Rho_N"/>
    <property type="match status" value="1"/>
</dbReference>
<dbReference type="InterPro" id="IPR011113">
    <property type="entry name" value="Rho_RNA-bd"/>
</dbReference>
<proteinExistence type="inferred from homology"/>
<reference evidence="10" key="1">
    <citation type="submission" date="2018-06" db="EMBL/GenBank/DDBJ databases">
        <authorList>
            <person name="Zhirakovskaya E."/>
        </authorList>
    </citation>
    <scope>NUCLEOTIDE SEQUENCE</scope>
</reference>